<dbReference type="STRING" id="10181.G5C6Z4"/>
<dbReference type="PANTHER" id="PTHR11606:SF13">
    <property type="entry name" value="GLUTAMATE DEHYDROGENASE 1, MITOCHONDRIAL"/>
    <property type="match status" value="1"/>
</dbReference>
<dbReference type="Proteomes" id="UP000006813">
    <property type="component" value="Unassembled WGS sequence"/>
</dbReference>
<proteinExistence type="inferred from homology"/>
<evidence type="ECO:0000256" key="1">
    <source>
        <dbReference type="ARBA" id="ARBA00006382"/>
    </source>
</evidence>
<dbReference type="AlphaFoldDB" id="G5C6Z4"/>
<dbReference type="GO" id="GO:0004352">
    <property type="term" value="F:glutamate dehydrogenase (NAD+) activity"/>
    <property type="evidence" value="ECO:0007669"/>
    <property type="project" value="TreeGrafter"/>
</dbReference>
<dbReference type="InterPro" id="IPR006097">
    <property type="entry name" value="Glu/Leu/Phe/Val/Trp_DH_dimer"/>
</dbReference>
<reference evidence="4 5" key="1">
    <citation type="journal article" date="2011" name="Nature">
        <title>Genome sequencing reveals insights into physiology and longevity of the naked mole rat.</title>
        <authorList>
            <person name="Kim E.B."/>
            <person name="Fang X."/>
            <person name="Fushan A.A."/>
            <person name="Huang Z."/>
            <person name="Lobanov A.V."/>
            <person name="Han L."/>
            <person name="Marino S.M."/>
            <person name="Sun X."/>
            <person name="Turanov A.A."/>
            <person name="Yang P."/>
            <person name="Yim S.H."/>
            <person name="Zhao X."/>
            <person name="Kasaikina M.V."/>
            <person name="Stoletzki N."/>
            <person name="Peng C."/>
            <person name="Polak P."/>
            <person name="Xiong Z."/>
            <person name="Kiezun A."/>
            <person name="Zhu Y."/>
            <person name="Chen Y."/>
            <person name="Kryukov G.V."/>
            <person name="Zhang Q."/>
            <person name="Peshkin L."/>
            <person name="Yang L."/>
            <person name="Bronson R.T."/>
            <person name="Buffenstein R."/>
            <person name="Wang B."/>
            <person name="Han C."/>
            <person name="Li Q."/>
            <person name="Chen L."/>
            <person name="Zhao W."/>
            <person name="Sunyaev S.R."/>
            <person name="Park T.J."/>
            <person name="Zhang G."/>
            <person name="Wang J."/>
            <person name="Gladyshev V.N."/>
        </authorList>
    </citation>
    <scope>NUCLEOTIDE SEQUENCE [LARGE SCALE GENOMIC DNA]</scope>
</reference>
<dbReference type="EMBL" id="JH173586">
    <property type="protein sequence ID" value="EHB17305.1"/>
    <property type="molecule type" value="Genomic_DNA"/>
</dbReference>
<dbReference type="InterPro" id="IPR046346">
    <property type="entry name" value="Aminoacid_DH-like_N_sf"/>
</dbReference>
<dbReference type="GO" id="GO:0005739">
    <property type="term" value="C:mitochondrion"/>
    <property type="evidence" value="ECO:0007669"/>
    <property type="project" value="TreeGrafter"/>
</dbReference>
<comment type="similarity">
    <text evidence="1">Belongs to the Glu/Leu/Phe/Val dehydrogenases family.</text>
</comment>
<sequence>MPACCPYSDAASEREDNPNFFKMVEGFFHRSANVMEDKLVEDIHESEEQKYNRMSGILRIIKPCNHVLSVSFPIWQDDCFWEVIKGYPTQQSQHRKPCKGGIQYKTNVSVDEVKALALPVTYKCAVVNVPFGRAKASVKINSKNYSDNELEKITGRFTMELAKKGFICPGIDLPEPDMNTGEQEMS</sequence>
<evidence type="ECO:0000313" key="5">
    <source>
        <dbReference type="Proteomes" id="UP000006813"/>
    </source>
</evidence>
<dbReference type="Pfam" id="PF02812">
    <property type="entry name" value="ELFV_dehydrog_N"/>
    <property type="match status" value="1"/>
</dbReference>
<keyword evidence="2" id="KW-0560">Oxidoreductase</keyword>
<dbReference type="SUPFAM" id="SSF53223">
    <property type="entry name" value="Aminoacid dehydrogenase-like, N-terminal domain"/>
    <property type="match status" value="1"/>
</dbReference>
<name>G5C6Z4_HETGA</name>
<feature type="domain" description="Glutamate/phenylalanine/leucine/valine/L-tryptophan dehydrogenase dimerisation" evidence="3">
    <location>
        <begin position="66"/>
        <end position="186"/>
    </location>
</feature>
<dbReference type="InParanoid" id="G5C6Z4"/>
<dbReference type="Gene3D" id="1.10.287.140">
    <property type="match status" value="1"/>
</dbReference>
<gene>
    <name evidence="4" type="ORF">GW7_09992</name>
</gene>
<evidence type="ECO:0000256" key="2">
    <source>
        <dbReference type="ARBA" id="ARBA00023002"/>
    </source>
</evidence>
<dbReference type="Gene3D" id="3.40.50.10860">
    <property type="entry name" value="Leucine Dehydrogenase, chain A, domain 1"/>
    <property type="match status" value="1"/>
</dbReference>
<dbReference type="FunFam" id="1.10.287.140:FF:000001">
    <property type="entry name" value="Glutamate dehydrogenase 1, mitochondrial"/>
    <property type="match status" value="1"/>
</dbReference>
<protein>
    <submittedName>
        <fullName evidence="4">Glutamate dehydrogenase 1, mitochondrial</fullName>
    </submittedName>
</protein>
<organism evidence="4 5">
    <name type="scientific">Heterocephalus glaber</name>
    <name type="common">Naked mole rat</name>
    <dbReference type="NCBI Taxonomy" id="10181"/>
    <lineage>
        <taxon>Eukaryota</taxon>
        <taxon>Metazoa</taxon>
        <taxon>Chordata</taxon>
        <taxon>Craniata</taxon>
        <taxon>Vertebrata</taxon>
        <taxon>Euteleostomi</taxon>
        <taxon>Mammalia</taxon>
        <taxon>Eutheria</taxon>
        <taxon>Euarchontoglires</taxon>
        <taxon>Glires</taxon>
        <taxon>Rodentia</taxon>
        <taxon>Hystricomorpha</taxon>
        <taxon>Bathyergidae</taxon>
        <taxon>Heterocephalus</taxon>
    </lineage>
</organism>
<evidence type="ECO:0000313" key="4">
    <source>
        <dbReference type="EMBL" id="EHB17305.1"/>
    </source>
</evidence>
<evidence type="ECO:0000259" key="3">
    <source>
        <dbReference type="Pfam" id="PF02812"/>
    </source>
</evidence>
<accession>G5C6Z4</accession>
<dbReference type="GO" id="GO:0006538">
    <property type="term" value="P:L-glutamate catabolic process"/>
    <property type="evidence" value="ECO:0007669"/>
    <property type="project" value="TreeGrafter"/>
</dbReference>
<dbReference type="PANTHER" id="PTHR11606">
    <property type="entry name" value="GLUTAMATE DEHYDROGENASE"/>
    <property type="match status" value="1"/>
</dbReference>